<keyword evidence="4" id="KW-0274">FAD</keyword>
<name>D1AU72_ANACI</name>
<keyword evidence="9" id="KW-0812">Transmembrane</keyword>
<dbReference type="AlphaFoldDB" id="D1AU72"/>
<evidence type="ECO:0000259" key="10">
    <source>
        <dbReference type="Pfam" id="PF01266"/>
    </source>
</evidence>
<organism evidence="11 12">
    <name type="scientific">Anaplasma centrale (strain Israel)</name>
    <name type="common">Anaplasma marginale subsp. centrale (strain Israel)</name>
    <dbReference type="NCBI Taxonomy" id="574556"/>
    <lineage>
        <taxon>Bacteria</taxon>
        <taxon>Pseudomonadati</taxon>
        <taxon>Pseudomonadota</taxon>
        <taxon>Alphaproteobacteria</taxon>
        <taxon>Rickettsiales</taxon>
        <taxon>Anaplasmataceae</taxon>
        <taxon>Anaplasma</taxon>
    </lineage>
</organism>
<dbReference type="PROSITE" id="PS51257">
    <property type="entry name" value="PROKAR_LIPOPROTEIN"/>
    <property type="match status" value="1"/>
</dbReference>
<sequence>MGLRALCFALNTIAVFLLGCGVRPWFRNGNMVKTAGIAGAGLIGRLLALALLQDGWRVSIFDRDSVLGKQSCGFVAGGMLSLYSEAETIGDLVVELGHRSVELWPKILCSVGASEYLKMLGSVIVAHTGDLHELERICTIIRRRFPSLFGDLCISDEVHTLEEGLSVRHGVYIQGEGCVDSMRLFSRLEATLTCLGAKWLCNTHVDEVTSGTIVTGGHRHVFDVVFDCRGVGAKSAISGLRGVRGESMLLHAPEVVISRPVRMVHPRYSIYVVPRSESRVIVGATEIESCDFSEVSVKSVLELLSAAYSVHRGFAEARVLNMMSACRPAFADNLPRVIVENNAVRINGLYRHGYLSAPAIVEEVINLLKCGNTRYPGLHTKCEGSPAAT</sequence>
<dbReference type="STRING" id="574556.ACIS_00479"/>
<evidence type="ECO:0000313" key="12">
    <source>
        <dbReference type="Proteomes" id="UP000000630"/>
    </source>
</evidence>
<dbReference type="SUPFAM" id="SSF54373">
    <property type="entry name" value="FAD-linked reductases, C-terminal domain"/>
    <property type="match status" value="1"/>
</dbReference>
<gene>
    <name evidence="11" type="ordered locus">ACIS_00479</name>
</gene>
<dbReference type="InterPro" id="IPR006076">
    <property type="entry name" value="FAD-dep_OxRdtase"/>
</dbReference>
<dbReference type="KEGG" id="acn:ACIS_00479"/>
<reference evidence="11 12" key="1">
    <citation type="journal article" date="2010" name="J. Bacteriol.">
        <title>Complete genome sequence of Anaplasma marginale subsp. centrale.</title>
        <authorList>
            <person name="Herndon D.R."/>
            <person name="Palmer G.H."/>
            <person name="Shkap V."/>
            <person name="Knowles D.P. Jr."/>
            <person name="Brayton K.A."/>
        </authorList>
    </citation>
    <scope>NUCLEOTIDE SEQUENCE [LARGE SCALE GENOMIC DNA]</scope>
    <source>
        <strain evidence="11 12">Israel</strain>
    </source>
</reference>
<dbReference type="eggNOG" id="COG0665">
    <property type="taxonomic scope" value="Bacteria"/>
</dbReference>
<dbReference type="SUPFAM" id="SSF51971">
    <property type="entry name" value="Nucleotide-binding domain"/>
    <property type="match status" value="1"/>
</dbReference>
<dbReference type="PANTHER" id="PTHR11530:SF11">
    <property type="entry name" value="D-ASPARTATE OXIDASE"/>
    <property type="match status" value="1"/>
</dbReference>
<comment type="similarity">
    <text evidence="2">Belongs to the DAMOX/DASOX family.</text>
</comment>
<dbReference type="Gene3D" id="3.30.9.10">
    <property type="entry name" value="D-Amino Acid Oxidase, subunit A, domain 2"/>
    <property type="match status" value="1"/>
</dbReference>
<evidence type="ECO:0000256" key="7">
    <source>
        <dbReference type="ARBA" id="ARBA00039751"/>
    </source>
</evidence>
<keyword evidence="3" id="KW-0285">Flavoprotein</keyword>
<keyword evidence="12" id="KW-1185">Reference proteome</keyword>
<keyword evidence="5" id="KW-0560">Oxidoreductase</keyword>
<dbReference type="GO" id="GO:0071949">
    <property type="term" value="F:FAD binding"/>
    <property type="evidence" value="ECO:0007669"/>
    <property type="project" value="InterPro"/>
</dbReference>
<dbReference type="EC" id="1.4.3.3" evidence="6"/>
<dbReference type="InterPro" id="IPR036188">
    <property type="entry name" value="FAD/NAD-bd_sf"/>
</dbReference>
<proteinExistence type="inferred from homology"/>
<dbReference type="GO" id="GO:0046416">
    <property type="term" value="P:D-amino acid metabolic process"/>
    <property type="evidence" value="ECO:0007669"/>
    <property type="project" value="InterPro"/>
</dbReference>
<comment type="cofactor">
    <cofactor evidence="1">
        <name>FAD</name>
        <dbReference type="ChEBI" id="CHEBI:57692"/>
    </cofactor>
</comment>
<evidence type="ECO:0000313" key="11">
    <source>
        <dbReference type="EMBL" id="ACZ49100.1"/>
    </source>
</evidence>
<dbReference type="Pfam" id="PF01266">
    <property type="entry name" value="DAO"/>
    <property type="match status" value="1"/>
</dbReference>
<evidence type="ECO:0000256" key="2">
    <source>
        <dbReference type="ARBA" id="ARBA00006730"/>
    </source>
</evidence>
<feature type="transmembrane region" description="Helical" evidence="9">
    <location>
        <begin position="7"/>
        <end position="26"/>
    </location>
</feature>
<evidence type="ECO:0000256" key="3">
    <source>
        <dbReference type="ARBA" id="ARBA00022630"/>
    </source>
</evidence>
<evidence type="ECO:0000256" key="9">
    <source>
        <dbReference type="SAM" id="Phobius"/>
    </source>
</evidence>
<protein>
    <recommendedName>
        <fullName evidence="7">D-amino-acid oxidase</fullName>
        <ecNumber evidence="6">1.4.3.3</ecNumber>
    </recommendedName>
</protein>
<dbReference type="HOGENOM" id="CLU_007884_1_0_5"/>
<dbReference type="InterPro" id="IPR023209">
    <property type="entry name" value="DAO"/>
</dbReference>
<evidence type="ECO:0000256" key="5">
    <source>
        <dbReference type="ARBA" id="ARBA00023002"/>
    </source>
</evidence>
<comment type="catalytic activity">
    <reaction evidence="8">
        <text>a D-alpha-amino acid + O2 + H2O = a 2-oxocarboxylate + H2O2 + NH4(+)</text>
        <dbReference type="Rhea" id="RHEA:21816"/>
        <dbReference type="ChEBI" id="CHEBI:15377"/>
        <dbReference type="ChEBI" id="CHEBI:15379"/>
        <dbReference type="ChEBI" id="CHEBI:16240"/>
        <dbReference type="ChEBI" id="CHEBI:28938"/>
        <dbReference type="ChEBI" id="CHEBI:35179"/>
        <dbReference type="ChEBI" id="CHEBI:59871"/>
        <dbReference type="EC" id="1.4.3.3"/>
    </reaction>
    <physiologicalReaction direction="left-to-right" evidence="8">
        <dbReference type="Rhea" id="RHEA:21817"/>
    </physiologicalReaction>
</comment>
<evidence type="ECO:0000256" key="1">
    <source>
        <dbReference type="ARBA" id="ARBA00001974"/>
    </source>
</evidence>
<keyword evidence="9" id="KW-0472">Membrane</keyword>
<feature type="domain" description="FAD dependent oxidoreductase" evidence="10">
    <location>
        <begin position="37"/>
        <end position="364"/>
    </location>
</feature>
<dbReference type="Proteomes" id="UP000000630">
    <property type="component" value="Chromosome"/>
</dbReference>
<dbReference type="Gene3D" id="3.50.50.60">
    <property type="entry name" value="FAD/NAD(P)-binding domain"/>
    <property type="match status" value="1"/>
</dbReference>
<evidence type="ECO:0000256" key="8">
    <source>
        <dbReference type="ARBA" id="ARBA00049547"/>
    </source>
</evidence>
<evidence type="ECO:0000256" key="4">
    <source>
        <dbReference type="ARBA" id="ARBA00022827"/>
    </source>
</evidence>
<dbReference type="EMBL" id="CP001759">
    <property type="protein sequence ID" value="ACZ49100.1"/>
    <property type="molecule type" value="Genomic_DNA"/>
</dbReference>
<dbReference type="PANTHER" id="PTHR11530">
    <property type="entry name" value="D-AMINO ACID OXIDASE"/>
    <property type="match status" value="1"/>
</dbReference>
<dbReference type="GO" id="GO:0003884">
    <property type="term" value="F:D-amino-acid oxidase activity"/>
    <property type="evidence" value="ECO:0007669"/>
    <property type="project" value="UniProtKB-EC"/>
</dbReference>
<evidence type="ECO:0000256" key="6">
    <source>
        <dbReference type="ARBA" id="ARBA00039101"/>
    </source>
</evidence>
<keyword evidence="9" id="KW-1133">Transmembrane helix</keyword>
<accession>D1AU72</accession>